<dbReference type="InterPro" id="IPR050557">
    <property type="entry name" value="RTX_toxin/Mannuronan_C5-epim"/>
</dbReference>
<sequence length="518" mass="53165">MKEGIAVSRVATEAVDHITIEDPDVDLDALGGDDTVVVLANRAVARGGAGDDWLTATLFGDFDSVQEGAEDTDGDGEPDSFPNALLTAELHGDDGDDRLHAMIRSYEWEGPSITVSLHGGRGDDILWIDLVASGGVLTSFVDAGSGNDTIRVSALTDSLRYGAGGPIEIDAGDGDDDIVVYADGGGTEFMSMAATATIRGGAGDDRIEVYQTSSAWDSGGSLNDIRGGDGADEIIATAAGGADWGDTANHIRGGRGDDAITATALAEAGVTATTLNDVQGGAGDDRMTLIGAAGPRSAPEGIDGTNRASGGSGDDVITARLLLTGDEGENRGFNELRGDAGDDRLTAVISIPDAELGKARSELHGGSGDDRLKVSGGTGNLLYGNQGDDTLLGSANDDRLIGGQGADYLRGYGGSDVFVFMGARGTGASERDRIADFTIGADLIDVSAIDAKSWRPGNQSFTFDAQGEGRSGTLWVEENPDNHGSILYANTGRALLAVNLLDGRGVHADDYSASDFIL</sequence>
<dbReference type="EMBL" id="QFPW01000020">
    <property type="protein sequence ID" value="PZQ46849.1"/>
    <property type="molecule type" value="Genomic_DNA"/>
</dbReference>
<dbReference type="InterPro" id="IPR001343">
    <property type="entry name" value="Hemolysn_Ca-bd"/>
</dbReference>
<comment type="caution">
    <text evidence="6">The sequence shown here is derived from an EMBL/GenBank/DDBJ whole genome shotgun (WGS) entry which is preliminary data.</text>
</comment>
<protein>
    <recommendedName>
        <fullName evidence="5">Peptidase M10 serralysin C-terminal domain-containing protein</fullName>
    </recommendedName>
</protein>
<dbReference type="PRINTS" id="PR00313">
    <property type="entry name" value="CABNDNGRPT"/>
</dbReference>
<organism evidence="6 7">
    <name type="scientific">Rhodovulum sulfidophilum</name>
    <name type="common">Rhodobacter sulfidophilus</name>
    <dbReference type="NCBI Taxonomy" id="35806"/>
    <lineage>
        <taxon>Bacteria</taxon>
        <taxon>Pseudomonadati</taxon>
        <taxon>Pseudomonadota</taxon>
        <taxon>Alphaproteobacteria</taxon>
        <taxon>Rhodobacterales</taxon>
        <taxon>Paracoccaceae</taxon>
        <taxon>Rhodovulum</taxon>
    </lineage>
</organism>
<dbReference type="PANTHER" id="PTHR38340:SF1">
    <property type="entry name" value="S-LAYER PROTEIN"/>
    <property type="match status" value="1"/>
</dbReference>
<dbReference type="InterPro" id="IPR011049">
    <property type="entry name" value="Serralysin-like_metalloprot_C"/>
</dbReference>
<accession>A0A2W5N3A7</accession>
<proteinExistence type="predicted"/>
<evidence type="ECO:0000313" key="6">
    <source>
        <dbReference type="EMBL" id="PZQ46849.1"/>
    </source>
</evidence>
<dbReference type="SUPFAM" id="SSF51120">
    <property type="entry name" value="beta-Roll"/>
    <property type="match status" value="2"/>
</dbReference>
<reference evidence="6 7" key="1">
    <citation type="submission" date="2017-08" db="EMBL/GenBank/DDBJ databases">
        <title>Infants hospitalized years apart are colonized by the same room-sourced microbial strains.</title>
        <authorList>
            <person name="Brooks B."/>
            <person name="Olm M.R."/>
            <person name="Firek B.A."/>
            <person name="Baker R."/>
            <person name="Thomas B.C."/>
            <person name="Morowitz M.J."/>
            <person name="Banfield J.F."/>
        </authorList>
    </citation>
    <scope>NUCLEOTIDE SEQUENCE [LARGE SCALE GENOMIC DNA]</scope>
    <source>
        <strain evidence="6">S2_005_002_R2_34</strain>
    </source>
</reference>
<keyword evidence="3" id="KW-0964">Secreted</keyword>
<feature type="domain" description="Peptidase M10 serralysin C-terminal" evidence="5">
    <location>
        <begin position="400"/>
        <end position="462"/>
    </location>
</feature>
<dbReference type="Gene3D" id="2.150.10.10">
    <property type="entry name" value="Serralysin-like metalloprotease, C-terminal"/>
    <property type="match status" value="1"/>
</dbReference>
<evidence type="ECO:0000259" key="5">
    <source>
        <dbReference type="Pfam" id="PF08548"/>
    </source>
</evidence>
<name>A0A2W5N3A7_RHOSU</name>
<gene>
    <name evidence="6" type="ORF">DI556_18975</name>
</gene>
<dbReference type="Pfam" id="PF00353">
    <property type="entry name" value="HemolysinCabind"/>
    <property type="match status" value="4"/>
</dbReference>
<evidence type="ECO:0000256" key="4">
    <source>
        <dbReference type="ARBA" id="ARBA00022737"/>
    </source>
</evidence>
<dbReference type="AlphaFoldDB" id="A0A2W5N3A7"/>
<dbReference type="Proteomes" id="UP000249185">
    <property type="component" value="Unassembled WGS sequence"/>
</dbReference>
<dbReference type="PANTHER" id="PTHR38340">
    <property type="entry name" value="S-LAYER PROTEIN"/>
    <property type="match status" value="1"/>
</dbReference>
<evidence type="ECO:0000256" key="3">
    <source>
        <dbReference type="ARBA" id="ARBA00022525"/>
    </source>
</evidence>
<comment type="cofactor">
    <cofactor evidence="1">
        <name>Ca(2+)</name>
        <dbReference type="ChEBI" id="CHEBI:29108"/>
    </cofactor>
</comment>
<keyword evidence="4" id="KW-0677">Repeat</keyword>
<dbReference type="Gene3D" id="2.160.20.160">
    <property type="match status" value="1"/>
</dbReference>
<dbReference type="InterPro" id="IPR013858">
    <property type="entry name" value="Peptidase_M10B_C"/>
</dbReference>
<comment type="subcellular location">
    <subcellularLocation>
        <location evidence="2">Secreted</location>
    </subcellularLocation>
</comment>
<dbReference type="Pfam" id="PF08548">
    <property type="entry name" value="Peptidase_M10_C"/>
    <property type="match status" value="1"/>
</dbReference>
<dbReference type="GO" id="GO:0005509">
    <property type="term" value="F:calcium ion binding"/>
    <property type="evidence" value="ECO:0007669"/>
    <property type="project" value="InterPro"/>
</dbReference>
<evidence type="ECO:0000256" key="2">
    <source>
        <dbReference type="ARBA" id="ARBA00004613"/>
    </source>
</evidence>
<evidence type="ECO:0000313" key="7">
    <source>
        <dbReference type="Proteomes" id="UP000249185"/>
    </source>
</evidence>
<dbReference type="GO" id="GO:0005615">
    <property type="term" value="C:extracellular space"/>
    <property type="evidence" value="ECO:0007669"/>
    <property type="project" value="InterPro"/>
</dbReference>
<evidence type="ECO:0000256" key="1">
    <source>
        <dbReference type="ARBA" id="ARBA00001913"/>
    </source>
</evidence>